<dbReference type="Pfam" id="PF02021">
    <property type="entry name" value="UPF0102"/>
    <property type="match status" value="1"/>
</dbReference>
<dbReference type="Proteomes" id="UP001156694">
    <property type="component" value="Unassembled WGS sequence"/>
</dbReference>
<dbReference type="InterPro" id="IPR003509">
    <property type="entry name" value="UPF0102_YraN-like"/>
</dbReference>
<proteinExistence type="inferred from homology"/>
<keyword evidence="4" id="KW-1185">Reference proteome</keyword>
<evidence type="ECO:0000256" key="1">
    <source>
        <dbReference type="ARBA" id="ARBA00006738"/>
    </source>
</evidence>
<dbReference type="PANTHER" id="PTHR34039">
    <property type="entry name" value="UPF0102 PROTEIN YRAN"/>
    <property type="match status" value="1"/>
</dbReference>
<evidence type="ECO:0000256" key="2">
    <source>
        <dbReference type="HAMAP-Rule" id="MF_00048"/>
    </source>
</evidence>
<comment type="similarity">
    <text evidence="1 2">Belongs to the UPF0102 family.</text>
</comment>
<sequence>MTGATGYYTGLAAEQSVAQKYRASGFSVVSERFKTRCGEIDLIAEHNDHYYFVEVKSSKTFERAVERITPRQIARIRAAALEFLVSIKRPLETNMRFDAALVDGLGHIKVIPNAF</sequence>
<name>A0ABQ5VUS1_9RHOB</name>
<dbReference type="InterPro" id="IPR011856">
    <property type="entry name" value="tRNA_endonuc-like_dom_sf"/>
</dbReference>
<evidence type="ECO:0000313" key="3">
    <source>
        <dbReference type="EMBL" id="GLQ35002.1"/>
    </source>
</evidence>
<dbReference type="SUPFAM" id="SSF52980">
    <property type="entry name" value="Restriction endonuclease-like"/>
    <property type="match status" value="1"/>
</dbReference>
<dbReference type="PANTHER" id="PTHR34039:SF1">
    <property type="entry name" value="UPF0102 PROTEIN YRAN"/>
    <property type="match status" value="1"/>
</dbReference>
<protein>
    <recommendedName>
        <fullName evidence="2">UPF0102 protein GCM10007939_12850</fullName>
    </recommendedName>
</protein>
<accession>A0ABQ5VUS1</accession>
<reference evidence="4" key="1">
    <citation type="journal article" date="2019" name="Int. J. Syst. Evol. Microbiol.">
        <title>The Global Catalogue of Microorganisms (GCM) 10K type strain sequencing project: providing services to taxonomists for standard genome sequencing and annotation.</title>
        <authorList>
            <consortium name="The Broad Institute Genomics Platform"/>
            <consortium name="The Broad Institute Genome Sequencing Center for Infectious Disease"/>
            <person name="Wu L."/>
            <person name="Ma J."/>
        </authorList>
    </citation>
    <scope>NUCLEOTIDE SEQUENCE [LARGE SCALE GENOMIC DNA]</scope>
    <source>
        <strain evidence="4">NBRC 110140</strain>
    </source>
</reference>
<comment type="caution">
    <text evidence="3">The sequence shown here is derived from an EMBL/GenBank/DDBJ whole genome shotgun (WGS) entry which is preliminary data.</text>
</comment>
<dbReference type="Gene3D" id="3.40.1350.10">
    <property type="match status" value="1"/>
</dbReference>
<dbReference type="EMBL" id="BSNN01000002">
    <property type="protein sequence ID" value="GLQ35002.1"/>
    <property type="molecule type" value="Genomic_DNA"/>
</dbReference>
<dbReference type="RefSeq" id="WP_284377087.1">
    <property type="nucleotide sequence ID" value="NZ_BSNN01000002.1"/>
</dbReference>
<dbReference type="HAMAP" id="MF_00048">
    <property type="entry name" value="UPF0102"/>
    <property type="match status" value="1"/>
</dbReference>
<gene>
    <name evidence="3" type="ORF">GCM10007939_12850</name>
</gene>
<evidence type="ECO:0000313" key="4">
    <source>
        <dbReference type="Proteomes" id="UP001156694"/>
    </source>
</evidence>
<dbReference type="InterPro" id="IPR011335">
    <property type="entry name" value="Restrct_endonuc-II-like"/>
</dbReference>
<organism evidence="3 4">
    <name type="scientific">Amylibacter marinus</name>
    <dbReference type="NCBI Taxonomy" id="1475483"/>
    <lineage>
        <taxon>Bacteria</taxon>
        <taxon>Pseudomonadati</taxon>
        <taxon>Pseudomonadota</taxon>
        <taxon>Alphaproteobacteria</taxon>
        <taxon>Rhodobacterales</taxon>
        <taxon>Paracoccaceae</taxon>
        <taxon>Amylibacter</taxon>
    </lineage>
</organism>